<gene>
    <name evidence="2" type="ORF">SS50377_10226</name>
    <name evidence="3" type="ORF">SS50377_25622</name>
</gene>
<dbReference type="AlphaFoldDB" id="V6LXW0"/>
<dbReference type="VEuPathDB" id="GiardiaDB:SS50377_25622"/>
<proteinExistence type="predicted"/>
<evidence type="ECO:0000313" key="2">
    <source>
        <dbReference type="EMBL" id="EST49477.1"/>
    </source>
</evidence>
<accession>V6LXW0</accession>
<name>V6LXW0_9EUKA</name>
<reference evidence="3" key="2">
    <citation type="submission" date="2020-12" db="EMBL/GenBank/DDBJ databases">
        <title>New Spironucleus salmonicida genome in near-complete chromosomes.</title>
        <authorList>
            <person name="Xu F."/>
            <person name="Kurt Z."/>
            <person name="Jimenez-Gonzalez A."/>
            <person name="Astvaldsson A."/>
            <person name="Andersson J.O."/>
            <person name="Svard S.G."/>
        </authorList>
    </citation>
    <scope>NUCLEOTIDE SEQUENCE</scope>
    <source>
        <strain evidence="3">ATCC 50377</strain>
    </source>
</reference>
<dbReference type="EMBL" id="KI545950">
    <property type="protein sequence ID" value="EST49477.1"/>
    <property type="molecule type" value="Genomic_DNA"/>
</dbReference>
<evidence type="ECO:0000256" key="1">
    <source>
        <dbReference type="SAM" id="Coils"/>
    </source>
</evidence>
<feature type="coiled-coil region" evidence="1">
    <location>
        <begin position="48"/>
        <end position="141"/>
    </location>
</feature>
<organism evidence="2">
    <name type="scientific">Spironucleus salmonicida</name>
    <dbReference type="NCBI Taxonomy" id="348837"/>
    <lineage>
        <taxon>Eukaryota</taxon>
        <taxon>Metamonada</taxon>
        <taxon>Diplomonadida</taxon>
        <taxon>Hexamitidae</taxon>
        <taxon>Hexamitinae</taxon>
        <taxon>Spironucleus</taxon>
    </lineage>
</organism>
<dbReference type="EMBL" id="AUWU02000006">
    <property type="protein sequence ID" value="KAH0571437.1"/>
    <property type="molecule type" value="Genomic_DNA"/>
</dbReference>
<sequence length="186" mass="22046">MKQIKSLPLKSSQGLRPATNYTQDDRLLKFAHELQLLRKERKLMKNQIQVQSYKIKKLQDSNKTLEEQLYDEQTSISKKFQGPTQGLIKALEKQLRISINDNKSLYQQVNIMKKREDFNIYINLESQLKHVIEDFKKEQQQNMELMRKLGNSLMDAYQNKQTTQDLTLLDFKTLQHTESVEHFSVI</sequence>
<reference evidence="2 3" key="1">
    <citation type="journal article" date="2014" name="PLoS Genet.">
        <title>The Genome of Spironucleus salmonicida Highlights a Fish Pathogen Adapted to Fluctuating Environments.</title>
        <authorList>
            <person name="Xu F."/>
            <person name="Jerlstrom-Hultqvist J."/>
            <person name="Einarsson E."/>
            <person name="Astvaldsson A."/>
            <person name="Svard S.G."/>
            <person name="Andersson J.O."/>
        </authorList>
    </citation>
    <scope>NUCLEOTIDE SEQUENCE</scope>
    <source>
        <strain evidence="3">ATCC 50377</strain>
    </source>
</reference>
<keyword evidence="1" id="KW-0175">Coiled coil</keyword>
<protein>
    <submittedName>
        <fullName evidence="2">Uncharacterized protein</fullName>
    </submittedName>
</protein>
<evidence type="ECO:0000313" key="3">
    <source>
        <dbReference type="EMBL" id="KAH0571437.1"/>
    </source>
</evidence>
<keyword evidence="4" id="KW-1185">Reference proteome</keyword>
<dbReference type="Proteomes" id="UP000018208">
    <property type="component" value="Unassembled WGS sequence"/>
</dbReference>
<evidence type="ECO:0000313" key="4">
    <source>
        <dbReference type="Proteomes" id="UP000018208"/>
    </source>
</evidence>